<dbReference type="RefSeq" id="WP_090018367.1">
    <property type="nucleotide sequence ID" value="NZ_FNCE01000001.1"/>
</dbReference>
<dbReference type="FunFam" id="3.90.45.10:FF:000003">
    <property type="entry name" value="Peptide deformylase"/>
    <property type="match status" value="1"/>
</dbReference>
<evidence type="ECO:0000256" key="4">
    <source>
        <dbReference type="ARBA" id="ARBA00022917"/>
    </source>
</evidence>
<dbReference type="GO" id="GO:0042586">
    <property type="term" value="F:peptide deformylase activity"/>
    <property type="evidence" value="ECO:0007669"/>
    <property type="project" value="UniProtKB-UniRule"/>
</dbReference>
<dbReference type="Proteomes" id="UP000199415">
    <property type="component" value="Unassembled WGS sequence"/>
</dbReference>
<reference evidence="7 8" key="1">
    <citation type="submission" date="2016-10" db="EMBL/GenBank/DDBJ databases">
        <authorList>
            <person name="de Groot N.N."/>
        </authorList>
    </citation>
    <scope>NUCLEOTIDE SEQUENCE [LARGE SCALE GENOMIC DNA]</scope>
    <source>
        <strain evidence="7 8">DSM 25584</strain>
    </source>
</reference>
<dbReference type="HAMAP" id="MF_00163">
    <property type="entry name" value="Pep_deformylase"/>
    <property type="match status" value="1"/>
</dbReference>
<feature type="binding site" evidence="6">
    <location>
        <position position="100"/>
    </location>
    <ligand>
        <name>Fe cation</name>
        <dbReference type="ChEBI" id="CHEBI:24875"/>
    </ligand>
</feature>
<comment type="function">
    <text evidence="6">Removes the formyl group from the N-terminal Met of newly synthesized proteins. Requires at least a dipeptide for an efficient rate of reaction. N-terminal L-methionine is a prerequisite for activity but the enzyme has broad specificity at other positions.</text>
</comment>
<accession>A0A1G7LRV3</accession>
<evidence type="ECO:0000256" key="2">
    <source>
        <dbReference type="ARBA" id="ARBA00022723"/>
    </source>
</evidence>
<proteinExistence type="inferred from homology"/>
<keyword evidence="5 6" id="KW-0408">Iron</keyword>
<keyword evidence="8" id="KW-1185">Reference proteome</keyword>
<dbReference type="CDD" id="cd00487">
    <property type="entry name" value="Pep_deformylase"/>
    <property type="match status" value="1"/>
</dbReference>
<dbReference type="PRINTS" id="PR01576">
    <property type="entry name" value="PDEFORMYLASE"/>
</dbReference>
<evidence type="ECO:0000256" key="5">
    <source>
        <dbReference type="ARBA" id="ARBA00023004"/>
    </source>
</evidence>
<dbReference type="OrthoDB" id="9804313at2"/>
<gene>
    <name evidence="6" type="primary">def</name>
    <name evidence="7" type="ORF">SAMN05216241_101338</name>
</gene>
<sequence length="173" mass="19182">MAIRKVARMGHPVLRTPAAPVGLPVDARVRELAADMLATMRDEGGVGLAGPQIHESLRMIVFHAPAPANAPLEEHAPETILLNPDWEPLDDTVDEGREGCLSIPGLVGEVPRWYRIRYWGWDLEGQPLSREAVGFHARVVQHECDHLDGILYLDRMPELTSLAFTTELGRETP</sequence>
<keyword evidence="2 6" id="KW-0479">Metal-binding</keyword>
<dbReference type="GO" id="GO:0046872">
    <property type="term" value="F:metal ion binding"/>
    <property type="evidence" value="ECO:0007669"/>
    <property type="project" value="UniProtKB-KW"/>
</dbReference>
<evidence type="ECO:0000313" key="7">
    <source>
        <dbReference type="EMBL" id="SDF51699.1"/>
    </source>
</evidence>
<organism evidence="7 8">
    <name type="scientific">Limimonas halophila</name>
    <dbReference type="NCBI Taxonomy" id="1082479"/>
    <lineage>
        <taxon>Bacteria</taxon>
        <taxon>Pseudomonadati</taxon>
        <taxon>Pseudomonadota</taxon>
        <taxon>Alphaproteobacteria</taxon>
        <taxon>Rhodospirillales</taxon>
        <taxon>Rhodovibrionaceae</taxon>
        <taxon>Limimonas</taxon>
    </lineage>
</organism>
<evidence type="ECO:0000256" key="3">
    <source>
        <dbReference type="ARBA" id="ARBA00022801"/>
    </source>
</evidence>
<dbReference type="SUPFAM" id="SSF56420">
    <property type="entry name" value="Peptide deformylase"/>
    <property type="match status" value="1"/>
</dbReference>
<dbReference type="PANTHER" id="PTHR10458">
    <property type="entry name" value="PEPTIDE DEFORMYLASE"/>
    <property type="match status" value="1"/>
</dbReference>
<dbReference type="PIRSF" id="PIRSF004749">
    <property type="entry name" value="Pep_def"/>
    <property type="match status" value="1"/>
</dbReference>
<comment type="cofactor">
    <cofactor evidence="6">
        <name>Fe(2+)</name>
        <dbReference type="ChEBI" id="CHEBI:29033"/>
    </cofactor>
    <text evidence="6">Binds 1 Fe(2+) ion.</text>
</comment>
<feature type="binding site" evidence="6">
    <location>
        <position position="142"/>
    </location>
    <ligand>
        <name>Fe cation</name>
        <dbReference type="ChEBI" id="CHEBI:24875"/>
    </ligand>
</feature>
<feature type="active site" evidence="6">
    <location>
        <position position="143"/>
    </location>
</feature>
<protein>
    <recommendedName>
        <fullName evidence="6">Peptide deformylase</fullName>
        <shortName evidence="6">PDF</shortName>
        <ecNumber evidence="6">3.5.1.88</ecNumber>
    </recommendedName>
    <alternativeName>
        <fullName evidence="6">Polypeptide deformylase</fullName>
    </alternativeName>
</protein>
<dbReference type="NCBIfam" id="TIGR00079">
    <property type="entry name" value="pept_deformyl"/>
    <property type="match status" value="1"/>
</dbReference>
<evidence type="ECO:0000256" key="6">
    <source>
        <dbReference type="HAMAP-Rule" id="MF_00163"/>
    </source>
</evidence>
<dbReference type="InterPro" id="IPR036821">
    <property type="entry name" value="Peptide_deformylase_sf"/>
</dbReference>
<dbReference type="Gene3D" id="3.90.45.10">
    <property type="entry name" value="Peptide deformylase"/>
    <property type="match status" value="1"/>
</dbReference>
<keyword evidence="3 6" id="KW-0378">Hydrolase</keyword>
<dbReference type="GO" id="GO:0006412">
    <property type="term" value="P:translation"/>
    <property type="evidence" value="ECO:0007669"/>
    <property type="project" value="UniProtKB-UniRule"/>
</dbReference>
<dbReference type="NCBIfam" id="NF001159">
    <property type="entry name" value="PRK00150.1-3"/>
    <property type="match status" value="1"/>
</dbReference>
<dbReference type="AlphaFoldDB" id="A0A1G7LRV3"/>
<name>A0A1G7LRV3_9PROT</name>
<evidence type="ECO:0000256" key="1">
    <source>
        <dbReference type="ARBA" id="ARBA00010759"/>
    </source>
</evidence>
<dbReference type="PANTHER" id="PTHR10458:SF20">
    <property type="entry name" value="PEPTIDE DEFORMYLASE 1"/>
    <property type="match status" value="1"/>
</dbReference>
<dbReference type="STRING" id="1082479.SAMN05216241_101338"/>
<dbReference type="Pfam" id="PF01327">
    <property type="entry name" value="Pep_deformylase"/>
    <property type="match status" value="1"/>
</dbReference>
<evidence type="ECO:0000313" key="8">
    <source>
        <dbReference type="Proteomes" id="UP000199415"/>
    </source>
</evidence>
<dbReference type="InterPro" id="IPR023635">
    <property type="entry name" value="Peptide_deformylase"/>
</dbReference>
<comment type="similarity">
    <text evidence="1 6">Belongs to the polypeptide deformylase family.</text>
</comment>
<feature type="binding site" evidence="6">
    <location>
        <position position="146"/>
    </location>
    <ligand>
        <name>Fe cation</name>
        <dbReference type="ChEBI" id="CHEBI:24875"/>
    </ligand>
</feature>
<keyword evidence="4 6" id="KW-0648">Protein biosynthesis</keyword>
<comment type="catalytic activity">
    <reaction evidence="6">
        <text>N-terminal N-formyl-L-methionyl-[peptide] + H2O = N-terminal L-methionyl-[peptide] + formate</text>
        <dbReference type="Rhea" id="RHEA:24420"/>
        <dbReference type="Rhea" id="RHEA-COMP:10639"/>
        <dbReference type="Rhea" id="RHEA-COMP:10640"/>
        <dbReference type="ChEBI" id="CHEBI:15377"/>
        <dbReference type="ChEBI" id="CHEBI:15740"/>
        <dbReference type="ChEBI" id="CHEBI:49298"/>
        <dbReference type="ChEBI" id="CHEBI:64731"/>
        <dbReference type="EC" id="3.5.1.88"/>
    </reaction>
</comment>
<dbReference type="EC" id="3.5.1.88" evidence="6"/>
<dbReference type="EMBL" id="FNCE01000001">
    <property type="protein sequence ID" value="SDF51699.1"/>
    <property type="molecule type" value="Genomic_DNA"/>
</dbReference>